<proteinExistence type="predicted"/>
<dbReference type="Proteomes" id="UP000694923">
    <property type="component" value="Unplaced"/>
</dbReference>
<dbReference type="RefSeq" id="XP_008589274.1">
    <property type="nucleotide sequence ID" value="XM_008591052.1"/>
</dbReference>
<name>A0ABM0Q296_GALVR</name>
<protein>
    <submittedName>
        <fullName evidence="3 4">Uncharacterized protein-like</fullName>
    </submittedName>
</protein>
<sequence length="263" mass="28234">MAQKVVLSGTDTGKTTRLCFQPAFPGAARLPEAASAVRKLHAHWSATGRATELPDPAPTLRSPPRPGGRPGAADVARGRPGTQIHAAPGDSLDCSRPQCLDEEPAAASPRLSAHVPPRKYQQLNRRLAARTWLAGARSRRRTRRTSAPTSGPRRGAPCGNRSPAEGSGCRAAPSGPLPGTIPASSIESNDPHVRRPQAENWGPALSQVVIPTRVYMPLAPPRPRHNRCRTPAQAHRFPEAPPSLFANTQRHLFTARLRADLFP</sequence>
<keyword evidence="2" id="KW-1185">Reference proteome</keyword>
<organism evidence="2 3">
    <name type="scientific">Galeopterus variegatus</name>
    <name type="common">Malayan flying lemur</name>
    <name type="synonym">Cynocephalus variegatus</name>
    <dbReference type="NCBI Taxonomy" id="482537"/>
    <lineage>
        <taxon>Eukaryota</taxon>
        <taxon>Metazoa</taxon>
        <taxon>Chordata</taxon>
        <taxon>Craniata</taxon>
        <taxon>Vertebrata</taxon>
        <taxon>Euteleostomi</taxon>
        <taxon>Mammalia</taxon>
        <taxon>Eutheria</taxon>
        <taxon>Euarchontoglires</taxon>
        <taxon>Dermoptera</taxon>
        <taxon>Cynocephalidae</taxon>
        <taxon>Galeopterus</taxon>
    </lineage>
</organism>
<reference evidence="3 4" key="1">
    <citation type="submission" date="2025-05" db="UniProtKB">
        <authorList>
            <consortium name="RefSeq"/>
        </authorList>
    </citation>
    <scope>IDENTIFICATION</scope>
</reference>
<evidence type="ECO:0000256" key="1">
    <source>
        <dbReference type="SAM" id="MobiDB-lite"/>
    </source>
</evidence>
<evidence type="ECO:0000313" key="2">
    <source>
        <dbReference type="Proteomes" id="UP000694923"/>
    </source>
</evidence>
<feature type="compositionally biased region" description="Low complexity" evidence="1">
    <location>
        <begin position="145"/>
        <end position="154"/>
    </location>
</feature>
<accession>A0ABM0Q296</accession>
<feature type="compositionally biased region" description="Pro residues" evidence="1">
    <location>
        <begin position="55"/>
        <end position="67"/>
    </location>
</feature>
<gene>
    <name evidence="3" type="primary">LOC103582750</name>
    <name evidence="4" type="synonym">LOC103606460</name>
</gene>
<dbReference type="RefSeq" id="XP_008562487.1">
    <property type="nucleotide sequence ID" value="XM_008564265.1"/>
</dbReference>
<feature type="compositionally biased region" description="Low complexity" evidence="1">
    <location>
        <begin position="71"/>
        <end position="81"/>
    </location>
</feature>
<dbReference type="GeneID" id="103582750"/>
<evidence type="ECO:0000313" key="4">
    <source>
        <dbReference type="RefSeq" id="XP_008589274.1"/>
    </source>
</evidence>
<dbReference type="GeneID" id="103606460"/>
<evidence type="ECO:0000313" key="3">
    <source>
        <dbReference type="RefSeq" id="XP_008562487.1"/>
    </source>
</evidence>
<feature type="region of interest" description="Disordered" evidence="1">
    <location>
        <begin position="47"/>
        <end position="200"/>
    </location>
</feature>